<name>A0A7J9M1D1_GOSSC</name>
<proteinExistence type="predicted"/>
<dbReference type="Proteomes" id="UP000593576">
    <property type="component" value="Unassembled WGS sequence"/>
</dbReference>
<keyword evidence="2" id="KW-1185">Reference proteome</keyword>
<comment type="caution">
    <text evidence="1">The sequence shown here is derived from an EMBL/GenBank/DDBJ whole genome shotgun (WGS) entry which is preliminary data.</text>
</comment>
<evidence type="ECO:0000313" key="2">
    <source>
        <dbReference type="Proteomes" id="UP000593576"/>
    </source>
</evidence>
<dbReference type="EMBL" id="JABFAF010000009">
    <property type="protein sequence ID" value="MBA0864606.1"/>
    <property type="molecule type" value="Genomic_DNA"/>
</dbReference>
<gene>
    <name evidence="1" type="ORF">Goshw_004581</name>
</gene>
<accession>A0A7J9M1D1</accession>
<dbReference type="AlphaFoldDB" id="A0A7J9M1D1"/>
<reference evidence="1 2" key="1">
    <citation type="journal article" date="2019" name="Genome Biol. Evol.">
        <title>Insights into the evolution of the New World diploid cottons (Gossypium, subgenus Houzingenia) based on genome sequencing.</title>
        <authorList>
            <person name="Grover C.E."/>
            <person name="Arick M.A. 2nd"/>
            <person name="Thrash A."/>
            <person name="Conover J.L."/>
            <person name="Sanders W.S."/>
            <person name="Peterson D.G."/>
            <person name="Frelichowski J.E."/>
            <person name="Scheffler J.A."/>
            <person name="Scheffler B.E."/>
            <person name="Wendel J.F."/>
        </authorList>
    </citation>
    <scope>NUCLEOTIDE SEQUENCE [LARGE SCALE GENOMIC DNA]</scope>
    <source>
        <strain evidence="1">1</strain>
        <tissue evidence="1">Leaf</tissue>
    </source>
</reference>
<evidence type="ECO:0000313" key="1">
    <source>
        <dbReference type="EMBL" id="MBA0864606.1"/>
    </source>
</evidence>
<protein>
    <submittedName>
        <fullName evidence="1">Uncharacterized protein</fullName>
    </submittedName>
</protein>
<feature type="non-terminal residue" evidence="1">
    <location>
        <position position="75"/>
    </location>
</feature>
<organism evidence="1 2">
    <name type="scientific">Gossypium schwendimanii</name>
    <name type="common">Cotton</name>
    <dbReference type="NCBI Taxonomy" id="34291"/>
    <lineage>
        <taxon>Eukaryota</taxon>
        <taxon>Viridiplantae</taxon>
        <taxon>Streptophyta</taxon>
        <taxon>Embryophyta</taxon>
        <taxon>Tracheophyta</taxon>
        <taxon>Spermatophyta</taxon>
        <taxon>Magnoliopsida</taxon>
        <taxon>eudicotyledons</taxon>
        <taxon>Gunneridae</taxon>
        <taxon>Pentapetalae</taxon>
        <taxon>rosids</taxon>
        <taxon>malvids</taxon>
        <taxon>Malvales</taxon>
        <taxon>Malvaceae</taxon>
        <taxon>Malvoideae</taxon>
        <taxon>Gossypium</taxon>
    </lineage>
</organism>
<sequence length="75" mass="8679">MSGVLSRICSLSMPSLSFRKKPLIGGRRSLTGFLESQPKKWKSILICFCMTFTKLRQVELKFLDMLTIRLCYCQI</sequence>